<dbReference type="GeneTree" id="ENSGT00390000005528"/>
<dbReference type="HOGENOM" id="CLU_1250275_0_0_1"/>
<dbReference type="Ensembl" id="ENSCINT00000022217.2">
    <property type="protein sequence ID" value="ENSCINP00000021971.2"/>
    <property type="gene ID" value="ENSCING00000011521.2"/>
</dbReference>
<gene>
    <name evidence="3" type="primary">LOC100179925</name>
</gene>
<dbReference type="OrthoDB" id="10649980at2759"/>
<feature type="transmembrane region" description="Helical" evidence="2">
    <location>
        <begin position="146"/>
        <end position="176"/>
    </location>
</feature>
<reference evidence="3" key="3">
    <citation type="submission" date="2025-08" db="UniProtKB">
        <authorList>
            <consortium name="Ensembl"/>
        </authorList>
    </citation>
    <scope>IDENTIFICATION</scope>
</reference>
<feature type="region of interest" description="Disordered" evidence="1">
    <location>
        <begin position="1"/>
        <end position="21"/>
    </location>
</feature>
<reference evidence="3" key="4">
    <citation type="submission" date="2025-09" db="UniProtKB">
        <authorList>
            <consortium name="Ensembl"/>
        </authorList>
    </citation>
    <scope>IDENTIFICATION</scope>
</reference>
<keyword evidence="2" id="KW-0472">Membrane</keyword>
<keyword evidence="2" id="KW-1133">Transmembrane helix</keyword>
<evidence type="ECO:0000256" key="1">
    <source>
        <dbReference type="SAM" id="MobiDB-lite"/>
    </source>
</evidence>
<sequence length="221" mass="24318">MQDNDGSQSGTSISVDSLGTDSDQHREDLILKDEKYVDDDVPVTSEPSLFCRRMKRIGVCQLLIALACITISIPLTIEVDRRSAGSGIWCPIFFATMGGLNVSSAGKLKSIKVMWSFAITSIYFAGLMLCVELIELSITVGEQSTILTVGLVLHSILVMLASCVILLTILSIIICYRENKAYGKQNKFNKYNDRRSSEILYSEHGGLDAVIGRKSRSTQHC</sequence>
<keyword evidence="4" id="KW-1185">Reference proteome</keyword>
<dbReference type="KEGG" id="cin:100179925"/>
<feature type="transmembrane region" description="Helical" evidence="2">
    <location>
        <begin position="83"/>
        <end position="102"/>
    </location>
</feature>
<protein>
    <submittedName>
        <fullName evidence="3">Uncharacterized LOC100179925</fullName>
    </submittedName>
</protein>
<reference evidence="4" key="1">
    <citation type="journal article" date="2002" name="Science">
        <title>The draft genome of Ciona intestinalis: insights into chordate and vertebrate origins.</title>
        <authorList>
            <person name="Dehal P."/>
            <person name="Satou Y."/>
            <person name="Campbell R.K."/>
            <person name="Chapman J."/>
            <person name="Degnan B."/>
            <person name="De Tomaso A."/>
            <person name="Davidson B."/>
            <person name="Di Gregorio A."/>
            <person name="Gelpke M."/>
            <person name="Goodstein D.M."/>
            <person name="Harafuji N."/>
            <person name="Hastings K.E."/>
            <person name="Ho I."/>
            <person name="Hotta K."/>
            <person name="Huang W."/>
            <person name="Kawashima T."/>
            <person name="Lemaire P."/>
            <person name="Martinez D."/>
            <person name="Meinertzhagen I.A."/>
            <person name="Necula S."/>
            <person name="Nonaka M."/>
            <person name="Putnam N."/>
            <person name="Rash S."/>
            <person name="Saiga H."/>
            <person name="Satake M."/>
            <person name="Terry A."/>
            <person name="Yamada L."/>
            <person name="Wang H.G."/>
            <person name="Awazu S."/>
            <person name="Azumi K."/>
            <person name="Boore J."/>
            <person name="Branno M."/>
            <person name="Chin-Bow S."/>
            <person name="DeSantis R."/>
            <person name="Doyle S."/>
            <person name="Francino P."/>
            <person name="Keys D.N."/>
            <person name="Haga S."/>
            <person name="Hayashi H."/>
            <person name="Hino K."/>
            <person name="Imai K.S."/>
            <person name="Inaba K."/>
            <person name="Kano S."/>
            <person name="Kobayashi K."/>
            <person name="Kobayashi M."/>
            <person name="Lee B.I."/>
            <person name="Makabe K.W."/>
            <person name="Manohar C."/>
            <person name="Matassi G."/>
            <person name="Medina M."/>
            <person name="Mochizuki Y."/>
            <person name="Mount S."/>
            <person name="Morishita T."/>
            <person name="Miura S."/>
            <person name="Nakayama A."/>
            <person name="Nishizaka S."/>
            <person name="Nomoto H."/>
            <person name="Ohta F."/>
            <person name="Oishi K."/>
            <person name="Rigoutsos I."/>
            <person name="Sano M."/>
            <person name="Sasaki A."/>
            <person name="Sasakura Y."/>
            <person name="Shoguchi E."/>
            <person name="Shin-i T."/>
            <person name="Spagnuolo A."/>
            <person name="Stainier D."/>
            <person name="Suzuki M.M."/>
            <person name="Tassy O."/>
            <person name="Takatori N."/>
            <person name="Tokuoka M."/>
            <person name="Yagi K."/>
            <person name="Yoshizaki F."/>
            <person name="Wada S."/>
            <person name="Zhang C."/>
            <person name="Hyatt P.D."/>
            <person name="Larimer F."/>
            <person name="Detter C."/>
            <person name="Doggett N."/>
            <person name="Glavina T."/>
            <person name="Hawkins T."/>
            <person name="Richardson P."/>
            <person name="Lucas S."/>
            <person name="Kohara Y."/>
            <person name="Levine M."/>
            <person name="Satoh N."/>
            <person name="Rokhsar D.S."/>
        </authorList>
    </citation>
    <scope>NUCLEOTIDE SEQUENCE [LARGE SCALE GENOMIC DNA]</scope>
</reference>
<dbReference type="RefSeq" id="XP_002127774.1">
    <property type="nucleotide sequence ID" value="XM_002127738.3"/>
</dbReference>
<dbReference type="AlphaFoldDB" id="F6W8B6"/>
<feature type="transmembrane region" description="Helical" evidence="2">
    <location>
        <begin position="114"/>
        <end position="134"/>
    </location>
</feature>
<name>F6W8B6_CIOIN</name>
<dbReference type="EMBL" id="EAAA01001430">
    <property type="status" value="NOT_ANNOTATED_CDS"/>
    <property type="molecule type" value="Genomic_DNA"/>
</dbReference>
<feature type="transmembrane region" description="Helical" evidence="2">
    <location>
        <begin position="57"/>
        <end position="77"/>
    </location>
</feature>
<proteinExistence type="predicted"/>
<dbReference type="GeneID" id="100179925"/>
<dbReference type="OMA" id="MLCVELI"/>
<keyword evidence="2" id="KW-0812">Transmembrane</keyword>
<reference evidence="3" key="2">
    <citation type="journal article" date="2008" name="Genome Biol.">
        <title>Improved genome assembly and evidence-based global gene model set for the chordate Ciona intestinalis: new insight into intron and operon populations.</title>
        <authorList>
            <person name="Satou Y."/>
            <person name="Mineta K."/>
            <person name="Ogasawara M."/>
            <person name="Sasakura Y."/>
            <person name="Shoguchi E."/>
            <person name="Ueno K."/>
            <person name="Yamada L."/>
            <person name="Matsumoto J."/>
            <person name="Wasserscheid J."/>
            <person name="Dewar K."/>
            <person name="Wiley G.B."/>
            <person name="Macmil S.L."/>
            <person name="Roe B.A."/>
            <person name="Zeller R.W."/>
            <person name="Hastings K.E."/>
            <person name="Lemaire P."/>
            <person name="Lindquist E."/>
            <person name="Endo T."/>
            <person name="Hotta K."/>
            <person name="Inaba K."/>
        </authorList>
    </citation>
    <scope>NUCLEOTIDE SEQUENCE [LARGE SCALE GENOMIC DNA]</scope>
    <source>
        <strain evidence="3">wild type</strain>
    </source>
</reference>
<organism evidence="3 4">
    <name type="scientific">Ciona intestinalis</name>
    <name type="common">Transparent sea squirt</name>
    <name type="synonym">Ascidia intestinalis</name>
    <dbReference type="NCBI Taxonomy" id="7719"/>
    <lineage>
        <taxon>Eukaryota</taxon>
        <taxon>Metazoa</taxon>
        <taxon>Chordata</taxon>
        <taxon>Tunicata</taxon>
        <taxon>Ascidiacea</taxon>
        <taxon>Phlebobranchia</taxon>
        <taxon>Cionidae</taxon>
        <taxon>Ciona</taxon>
    </lineage>
</organism>
<dbReference type="Proteomes" id="UP000008144">
    <property type="component" value="Chromosome 2"/>
</dbReference>
<evidence type="ECO:0000313" key="3">
    <source>
        <dbReference type="Ensembl" id="ENSCINP00000021971.2"/>
    </source>
</evidence>
<dbReference type="InParanoid" id="F6W8B6"/>
<evidence type="ECO:0000256" key="2">
    <source>
        <dbReference type="SAM" id="Phobius"/>
    </source>
</evidence>
<accession>F6W8B6</accession>
<evidence type="ECO:0000313" key="4">
    <source>
        <dbReference type="Proteomes" id="UP000008144"/>
    </source>
</evidence>
<accession>A0A1W2WAC9</accession>